<dbReference type="PANTHER" id="PTHR43229:SF2">
    <property type="entry name" value="NODULATION PROTEIN J"/>
    <property type="match status" value="1"/>
</dbReference>
<dbReference type="RefSeq" id="WP_213170998.1">
    <property type="nucleotide sequence ID" value="NZ_CP070496.1"/>
</dbReference>
<feature type="transmembrane region" description="Helical" evidence="6">
    <location>
        <begin position="63"/>
        <end position="82"/>
    </location>
</feature>
<evidence type="ECO:0000313" key="8">
    <source>
        <dbReference type="EMBL" id="QSB04998.1"/>
    </source>
</evidence>
<feature type="transmembrane region" description="Helical" evidence="6">
    <location>
        <begin position="103"/>
        <end position="126"/>
    </location>
</feature>
<dbReference type="EMBL" id="CP070496">
    <property type="protein sequence ID" value="QSB04998.1"/>
    <property type="molecule type" value="Genomic_DNA"/>
</dbReference>
<evidence type="ECO:0000313" key="9">
    <source>
        <dbReference type="Proteomes" id="UP000662939"/>
    </source>
</evidence>
<evidence type="ECO:0000256" key="1">
    <source>
        <dbReference type="ARBA" id="ARBA00004141"/>
    </source>
</evidence>
<comment type="similarity">
    <text evidence="6">Belongs to the ABC-2 integral membrane protein family.</text>
</comment>
<keyword evidence="9" id="KW-1185">Reference proteome</keyword>
<dbReference type="InterPro" id="IPR000412">
    <property type="entry name" value="ABC_2_transport"/>
</dbReference>
<evidence type="ECO:0000256" key="2">
    <source>
        <dbReference type="ARBA" id="ARBA00022692"/>
    </source>
</evidence>
<keyword evidence="4 6" id="KW-0472">Membrane</keyword>
<feature type="transmembrane region" description="Helical" evidence="6">
    <location>
        <begin position="23"/>
        <end position="43"/>
    </location>
</feature>
<dbReference type="GO" id="GO:0043190">
    <property type="term" value="C:ATP-binding cassette (ABC) transporter complex"/>
    <property type="evidence" value="ECO:0007669"/>
    <property type="project" value="InterPro"/>
</dbReference>
<reference evidence="8" key="1">
    <citation type="submission" date="2021-02" db="EMBL/GenBank/DDBJ databases">
        <title>Natronoglycomyces albus gen. nov., sp. nov, a haloalkaliphilic actinobacterium from a soda solonchak soil.</title>
        <authorList>
            <person name="Sorokin D.Y."/>
            <person name="Khijniak T.V."/>
            <person name="Zakharycheva A.P."/>
            <person name="Boueva O.V."/>
            <person name="Ariskina E.V."/>
            <person name="Hahnke R.L."/>
            <person name="Bunk B."/>
            <person name="Sproer C."/>
            <person name="Schumann P."/>
            <person name="Evtushenko L.I."/>
            <person name="Kublanov I.V."/>
        </authorList>
    </citation>
    <scope>NUCLEOTIDE SEQUENCE</scope>
    <source>
        <strain evidence="8">DSM 106290</strain>
    </source>
</reference>
<dbReference type="InterPro" id="IPR013525">
    <property type="entry name" value="ABC2_TM"/>
</dbReference>
<keyword evidence="6" id="KW-1003">Cell membrane</keyword>
<dbReference type="PIRSF" id="PIRSF006648">
    <property type="entry name" value="DrrB"/>
    <property type="match status" value="1"/>
</dbReference>
<evidence type="ECO:0000256" key="5">
    <source>
        <dbReference type="ARBA" id="ARBA00023251"/>
    </source>
</evidence>
<dbReference type="KEGG" id="nav:JQS30_14720"/>
<organism evidence="8 9">
    <name type="scientific">Natronoglycomyces albus</name>
    <dbReference type="NCBI Taxonomy" id="2811108"/>
    <lineage>
        <taxon>Bacteria</taxon>
        <taxon>Bacillati</taxon>
        <taxon>Actinomycetota</taxon>
        <taxon>Actinomycetes</taxon>
        <taxon>Glycomycetales</taxon>
        <taxon>Glycomycetaceae</taxon>
        <taxon>Natronoglycomyces</taxon>
    </lineage>
</organism>
<dbReference type="InterPro" id="IPR051784">
    <property type="entry name" value="Nod_factor_ABC_transporter"/>
</dbReference>
<dbReference type="PROSITE" id="PS51012">
    <property type="entry name" value="ABC_TM2"/>
    <property type="match status" value="1"/>
</dbReference>
<feature type="transmembrane region" description="Helical" evidence="6">
    <location>
        <begin position="225"/>
        <end position="243"/>
    </location>
</feature>
<feature type="domain" description="ABC transmembrane type-2" evidence="7">
    <location>
        <begin position="23"/>
        <end position="251"/>
    </location>
</feature>
<accession>A0A895XTN2</accession>
<feature type="transmembrane region" description="Helical" evidence="6">
    <location>
        <begin position="138"/>
        <end position="160"/>
    </location>
</feature>
<name>A0A895XTN2_9ACTN</name>
<evidence type="ECO:0000259" key="7">
    <source>
        <dbReference type="PROSITE" id="PS51012"/>
    </source>
</evidence>
<keyword evidence="5" id="KW-0046">Antibiotic resistance</keyword>
<keyword evidence="6" id="KW-0813">Transport</keyword>
<proteinExistence type="inferred from homology"/>
<dbReference type="PANTHER" id="PTHR43229">
    <property type="entry name" value="NODULATION PROTEIN J"/>
    <property type="match status" value="1"/>
</dbReference>
<dbReference type="Pfam" id="PF01061">
    <property type="entry name" value="ABC2_membrane"/>
    <property type="match status" value="1"/>
</dbReference>
<evidence type="ECO:0000256" key="4">
    <source>
        <dbReference type="ARBA" id="ARBA00023136"/>
    </source>
</evidence>
<keyword evidence="3 6" id="KW-1133">Transmembrane helix</keyword>
<dbReference type="GO" id="GO:0046677">
    <property type="term" value="P:response to antibiotic"/>
    <property type="evidence" value="ECO:0007669"/>
    <property type="project" value="UniProtKB-KW"/>
</dbReference>
<comment type="subcellular location">
    <subcellularLocation>
        <location evidence="6">Cell membrane</location>
        <topology evidence="6">Multi-pass membrane protein</topology>
    </subcellularLocation>
    <subcellularLocation>
        <location evidence="1">Membrane</location>
        <topology evidence="1">Multi-pass membrane protein</topology>
    </subcellularLocation>
</comment>
<protein>
    <recommendedName>
        <fullName evidence="6">Transport permease protein</fullName>
    </recommendedName>
</protein>
<evidence type="ECO:0000256" key="6">
    <source>
        <dbReference type="RuleBase" id="RU361157"/>
    </source>
</evidence>
<feature type="transmembrane region" description="Helical" evidence="6">
    <location>
        <begin position="172"/>
        <end position="197"/>
    </location>
</feature>
<gene>
    <name evidence="8" type="ORF">JQS30_14720</name>
</gene>
<dbReference type="AlphaFoldDB" id="A0A895XTN2"/>
<dbReference type="GO" id="GO:0140359">
    <property type="term" value="F:ABC-type transporter activity"/>
    <property type="evidence" value="ECO:0007669"/>
    <property type="project" value="InterPro"/>
</dbReference>
<dbReference type="Proteomes" id="UP000662939">
    <property type="component" value="Chromosome"/>
</dbReference>
<sequence length="253" mass="27932">MKFFRDTYLVFERRILLQIKQPIWLFVMLIQPLYYLVLFGPLLNGMQDMPGFERGVMETFLPGLLIMMALFGSISVGFALIAELREGVIERMRVTPVSRFALLLGRCGSIVVGMIFQVALLILLSVPLAGTTIYWEGLFMLMGLVVLITIMLSAISYGLALMTKSEDALAPLLNTVTQPVILLSGIMLPMALAPGWLQTLAAFNPFAYAVNAARALFVGSYDDPVVWQAGVILGAFTLLMVVWSGRRFARAVA</sequence>
<dbReference type="InterPro" id="IPR047817">
    <property type="entry name" value="ABC2_TM_bact-type"/>
</dbReference>
<keyword evidence="2 6" id="KW-0812">Transmembrane</keyword>
<evidence type="ECO:0000256" key="3">
    <source>
        <dbReference type="ARBA" id="ARBA00022989"/>
    </source>
</evidence>